<dbReference type="PANTHER" id="PTHR38116:SF1">
    <property type="entry name" value="BZIP DOMAIN-CONTAINING PROTEIN"/>
    <property type="match status" value="1"/>
</dbReference>
<evidence type="ECO:0000256" key="1">
    <source>
        <dbReference type="SAM" id="MobiDB-lite"/>
    </source>
</evidence>
<feature type="region of interest" description="Disordered" evidence="1">
    <location>
        <begin position="29"/>
        <end position="56"/>
    </location>
</feature>
<dbReference type="InterPro" id="IPR021833">
    <property type="entry name" value="DUF3425"/>
</dbReference>
<gene>
    <name evidence="2" type="ORF">LY89DRAFT_660834</name>
</gene>
<evidence type="ECO:0000313" key="3">
    <source>
        <dbReference type="Proteomes" id="UP000070700"/>
    </source>
</evidence>
<dbReference type="Pfam" id="PF11905">
    <property type="entry name" value="DUF3425"/>
    <property type="match status" value="1"/>
</dbReference>
<dbReference type="OrthoDB" id="125347at2759"/>
<reference evidence="2 3" key="1">
    <citation type="submission" date="2015-10" db="EMBL/GenBank/DDBJ databases">
        <title>Full genome of DAOMC 229536 Phialocephala scopiformis, a fungal endophyte of spruce producing the potent anti-insectan compound rugulosin.</title>
        <authorList>
            <consortium name="DOE Joint Genome Institute"/>
            <person name="Walker A.K."/>
            <person name="Frasz S.L."/>
            <person name="Seifert K.A."/>
            <person name="Miller J.D."/>
            <person name="Mondo S.J."/>
            <person name="Labutti K."/>
            <person name="Lipzen A."/>
            <person name="Dockter R."/>
            <person name="Kennedy M."/>
            <person name="Grigoriev I.V."/>
            <person name="Spatafora J.W."/>
        </authorList>
    </citation>
    <scope>NUCLEOTIDE SEQUENCE [LARGE SCALE GENOMIC DNA]</scope>
    <source>
        <strain evidence="2 3">CBS 120377</strain>
    </source>
</reference>
<dbReference type="GeneID" id="28822295"/>
<dbReference type="PANTHER" id="PTHR38116">
    <property type="entry name" value="CHROMOSOME 7, WHOLE GENOME SHOTGUN SEQUENCE"/>
    <property type="match status" value="1"/>
</dbReference>
<organism evidence="2 3">
    <name type="scientific">Mollisia scopiformis</name>
    <name type="common">Conifer needle endophyte fungus</name>
    <name type="synonym">Phialocephala scopiformis</name>
    <dbReference type="NCBI Taxonomy" id="149040"/>
    <lineage>
        <taxon>Eukaryota</taxon>
        <taxon>Fungi</taxon>
        <taxon>Dikarya</taxon>
        <taxon>Ascomycota</taxon>
        <taxon>Pezizomycotina</taxon>
        <taxon>Leotiomycetes</taxon>
        <taxon>Helotiales</taxon>
        <taxon>Mollisiaceae</taxon>
        <taxon>Mollisia</taxon>
    </lineage>
</organism>
<dbReference type="InParanoid" id="A0A132B3Y1"/>
<dbReference type="EMBL" id="KQ947441">
    <property type="protein sequence ID" value="KUJ07102.1"/>
    <property type="molecule type" value="Genomic_DNA"/>
</dbReference>
<dbReference type="AlphaFoldDB" id="A0A132B3Y1"/>
<accession>A0A132B3Y1</accession>
<evidence type="ECO:0008006" key="4">
    <source>
        <dbReference type="Google" id="ProtNLM"/>
    </source>
</evidence>
<protein>
    <recommendedName>
        <fullName evidence="4">BZIP domain-containing protein</fullName>
    </recommendedName>
</protein>
<sequence length="334" mass="38952">MSQSIIRFDNPKLSHVWKADDDWTGLKEKEERKKRQNRLNQRAYRVRNAPKDQPSNKRRAFRVERFRITDPPLPNYFGSNLATSIFNVAYTASQALSSLDHTLMNETYFPLSSDHLLHLIHFNVFRALISNKLLLNDTTVLLRAGEEIVLPIHQNLCEGLTLVRTKNEKPIPRTLYPTTKQMSIAHSSWLNMFPYPQVRDNLIQHQKNFNHRDLCNDLFGELFFKNVQNSPYPNTTSAPNETASEVWETWEDDVTARRKGLIVWGEPWDVNAWEITPGFLKKWSWIIEGCEEIITASNRWRAQRDEPPLTYVTSSGPDPNAREPTYELPKNLYS</sequence>
<feature type="region of interest" description="Disordered" evidence="1">
    <location>
        <begin position="308"/>
        <end position="334"/>
    </location>
</feature>
<dbReference type="RefSeq" id="XP_018061457.1">
    <property type="nucleotide sequence ID" value="XM_018212569.1"/>
</dbReference>
<evidence type="ECO:0000313" key="2">
    <source>
        <dbReference type="EMBL" id="KUJ07102.1"/>
    </source>
</evidence>
<dbReference type="KEGG" id="psco:LY89DRAFT_660834"/>
<dbReference type="Proteomes" id="UP000070700">
    <property type="component" value="Unassembled WGS sequence"/>
</dbReference>
<proteinExistence type="predicted"/>
<keyword evidence="3" id="KW-1185">Reference proteome</keyword>
<name>A0A132B3Y1_MOLSC</name>